<keyword evidence="7" id="KW-1185">Reference proteome</keyword>
<evidence type="ECO:0000256" key="2">
    <source>
        <dbReference type="ARBA" id="ARBA00009774"/>
    </source>
</evidence>
<name>A0A846YVC6_9ACTN</name>
<dbReference type="PANTHER" id="PTHR43588:SF1">
    <property type="entry name" value="COBALT-PRECORRIN-8 METHYLMUTASE"/>
    <property type="match status" value="1"/>
</dbReference>
<sequence length="229" mass="24432">MYFLARTYPLARRETLVTRPEARIRSTGGAQLTVRQPHPIEVRSYEILRSRVDLSPMPPLWRAVAERVIHATADLEYAVDLLTREEHLTRGWAALRGGAPIVTDEGMVAAGISARETVCHAADPAAARMARAAGITRSAAAVRLSYSEVGPGAVWVVGSAPEAIFEIIERRVSPALVVGMPVGFVGAREAKEALRASGLPQLSNVSEKGGSAVAAAAVNALLYYEAGRP</sequence>
<keyword evidence="4" id="KW-0413">Isomerase</keyword>
<dbReference type="InterPro" id="IPR036588">
    <property type="entry name" value="CobH/CbiC_sf"/>
</dbReference>
<protein>
    <submittedName>
        <fullName evidence="6">Precorrin-8X methylmutase</fullName>
    </submittedName>
</protein>
<dbReference type="UniPathway" id="UPA00148"/>
<evidence type="ECO:0000256" key="4">
    <source>
        <dbReference type="ARBA" id="ARBA00023235"/>
    </source>
</evidence>
<organism evidence="6 7">
    <name type="scientific">Actinomadura latina</name>
    <dbReference type="NCBI Taxonomy" id="163603"/>
    <lineage>
        <taxon>Bacteria</taxon>
        <taxon>Bacillati</taxon>
        <taxon>Actinomycetota</taxon>
        <taxon>Actinomycetes</taxon>
        <taxon>Streptosporangiales</taxon>
        <taxon>Thermomonosporaceae</taxon>
        <taxon>Actinomadura</taxon>
    </lineage>
</organism>
<dbReference type="Pfam" id="PF02570">
    <property type="entry name" value="CbiC"/>
    <property type="match status" value="1"/>
</dbReference>
<evidence type="ECO:0000313" key="6">
    <source>
        <dbReference type="EMBL" id="NKZ03677.1"/>
    </source>
</evidence>
<dbReference type="SUPFAM" id="SSF63965">
    <property type="entry name" value="Precorrin-8X methylmutase CbiC/CobH"/>
    <property type="match status" value="1"/>
</dbReference>
<evidence type="ECO:0000313" key="7">
    <source>
        <dbReference type="Proteomes" id="UP000579250"/>
    </source>
</evidence>
<keyword evidence="3" id="KW-0169">Cobalamin biosynthesis</keyword>
<proteinExistence type="inferred from homology"/>
<dbReference type="Gene3D" id="3.40.50.10230">
    <property type="entry name" value="Cobalamin biosynthesis CobH/CbiC, precorrin-8X methylmutase"/>
    <property type="match status" value="1"/>
</dbReference>
<accession>A0A846YVC6</accession>
<feature type="domain" description="Cobalamin biosynthesis precorrin-8X methylmutase CobH/CbiC" evidence="5">
    <location>
        <begin position="40"/>
        <end position="223"/>
    </location>
</feature>
<comment type="pathway">
    <text evidence="1">Cofactor biosynthesis; adenosylcobalamin biosynthesis.</text>
</comment>
<comment type="caution">
    <text evidence="6">The sequence shown here is derived from an EMBL/GenBank/DDBJ whole genome shotgun (WGS) entry which is preliminary data.</text>
</comment>
<reference evidence="6 7" key="1">
    <citation type="submission" date="2020-04" db="EMBL/GenBank/DDBJ databases">
        <title>MicrobeNet Type strains.</title>
        <authorList>
            <person name="Nicholson A.C."/>
        </authorList>
    </citation>
    <scope>NUCLEOTIDE SEQUENCE [LARGE SCALE GENOMIC DNA]</scope>
    <source>
        <strain evidence="6 7">ATCC BAA-277</strain>
    </source>
</reference>
<evidence type="ECO:0000256" key="1">
    <source>
        <dbReference type="ARBA" id="ARBA00004953"/>
    </source>
</evidence>
<dbReference type="GO" id="GO:0009236">
    <property type="term" value="P:cobalamin biosynthetic process"/>
    <property type="evidence" value="ECO:0007669"/>
    <property type="project" value="UniProtKB-UniPathway"/>
</dbReference>
<dbReference type="InterPro" id="IPR003722">
    <property type="entry name" value="Cbl_synth_CobH/CbiC"/>
</dbReference>
<comment type="similarity">
    <text evidence="2">Belongs to the CobH/CbiC family.</text>
</comment>
<dbReference type="AlphaFoldDB" id="A0A846YVC6"/>
<dbReference type="PANTHER" id="PTHR43588">
    <property type="entry name" value="COBALT-PRECORRIN-8 METHYLMUTASE"/>
    <property type="match status" value="1"/>
</dbReference>
<gene>
    <name evidence="6" type="ORF">HGB48_07925</name>
</gene>
<dbReference type="GO" id="GO:0016993">
    <property type="term" value="F:precorrin-8X methylmutase activity"/>
    <property type="evidence" value="ECO:0007669"/>
    <property type="project" value="InterPro"/>
</dbReference>
<dbReference type="Proteomes" id="UP000579250">
    <property type="component" value="Unassembled WGS sequence"/>
</dbReference>
<evidence type="ECO:0000259" key="5">
    <source>
        <dbReference type="Pfam" id="PF02570"/>
    </source>
</evidence>
<dbReference type="EMBL" id="JAAXPI010000007">
    <property type="protein sequence ID" value="NKZ03677.1"/>
    <property type="molecule type" value="Genomic_DNA"/>
</dbReference>
<evidence type="ECO:0000256" key="3">
    <source>
        <dbReference type="ARBA" id="ARBA00022573"/>
    </source>
</evidence>